<dbReference type="PANTHER" id="PTHR45900">
    <property type="entry name" value="RECA"/>
    <property type="match status" value="1"/>
</dbReference>
<keyword evidence="1" id="KW-0547">Nucleotide-binding</keyword>
<keyword evidence="6" id="KW-1185">Reference proteome</keyword>
<evidence type="ECO:0000256" key="3">
    <source>
        <dbReference type="ARBA" id="ARBA00023172"/>
    </source>
</evidence>
<dbReference type="GO" id="GO:0005524">
    <property type="term" value="F:ATP binding"/>
    <property type="evidence" value="ECO:0007669"/>
    <property type="project" value="UniProtKB-KW"/>
</dbReference>
<dbReference type="GO" id="GO:0006281">
    <property type="term" value="P:DNA repair"/>
    <property type="evidence" value="ECO:0007669"/>
    <property type="project" value="InterPro"/>
</dbReference>
<dbReference type="Pfam" id="PF21134">
    <property type="entry name" value="T4_UVSX_C"/>
    <property type="match status" value="1"/>
</dbReference>
<keyword evidence="2" id="KW-0067">ATP-binding</keyword>
<dbReference type="GeneID" id="65110339"/>
<organism evidence="5 6">
    <name type="scientific">Aeromonas phage Ah1</name>
    <dbReference type="NCBI Taxonomy" id="2053701"/>
    <lineage>
        <taxon>Viruses</taxon>
        <taxon>Duplodnaviria</taxon>
        <taxon>Heunggongvirae</taxon>
        <taxon>Uroviricota</taxon>
        <taxon>Caudoviricetes</taxon>
        <taxon>Pantevenvirales</taxon>
        <taxon>Straboviridae</taxon>
        <taxon>Cinqassovirus</taxon>
        <taxon>Cinqassovirus ah1</taxon>
    </lineage>
</organism>
<sequence>MAKGIKTASPKTSMMARMMGVGVTKNAAVLSESDFFGASDMVRTRVPILNVALSGELDGGLTPGITAVAGPSKHFKSNIGLVLVSAYLRKHPDAVCLFFDNEFGSTPGYFKSAGVDPSRVKHIPFKDVEELKFEAIQHLESLERGDKVICFVDSIGNVASKKELQDAIDLKSAQDMSRAKQIKSCFRMITPYLTTIGIPMVVINHTYETQETYSKTIMSGGTGPMYSANTVFIIGRQQEKDGTELLGYNFIINIEKSRFIKEKSKLPVNVTFEGGINTYSGLLDVGLDIGFIVKPSNGWFSRAFLDKETGELVTEDKKWRRADTDCSEFWKPMFSHAPFKEAFADHFKLKAATVDDETMAEIDDLFDGKAELPVELSRKISEKGNELENLENIDLDSEEADSLFDNLD</sequence>
<dbReference type="PANTHER" id="PTHR45900:SF1">
    <property type="entry name" value="MITOCHONDRIAL DNA REPAIR PROTEIN RECA HOMOLOG-RELATED"/>
    <property type="match status" value="1"/>
</dbReference>
<evidence type="ECO:0000256" key="2">
    <source>
        <dbReference type="ARBA" id="ARBA00022840"/>
    </source>
</evidence>
<dbReference type="InterPro" id="IPR049047">
    <property type="entry name" value="T4_UVSX-like_C"/>
</dbReference>
<feature type="domain" description="RecA family profile 1" evidence="4">
    <location>
        <begin position="38"/>
        <end position="206"/>
    </location>
</feature>
<keyword evidence="3" id="KW-0233">DNA recombination</keyword>
<evidence type="ECO:0000256" key="1">
    <source>
        <dbReference type="ARBA" id="ARBA00022741"/>
    </source>
</evidence>
<protein>
    <submittedName>
        <fullName evidence="5">UvsX</fullName>
    </submittedName>
</protein>
<dbReference type="KEGG" id="vg:65110339"/>
<proteinExistence type="predicted"/>
<dbReference type="InterPro" id="IPR020588">
    <property type="entry name" value="RecA_ATP-bd"/>
</dbReference>
<dbReference type="Gene3D" id="3.40.50.300">
    <property type="entry name" value="P-loop containing nucleotide triphosphate hydrolases"/>
    <property type="match status" value="1"/>
</dbReference>
<dbReference type="SUPFAM" id="SSF52540">
    <property type="entry name" value="P-loop containing nucleoside triphosphate hydrolases"/>
    <property type="match status" value="1"/>
</dbReference>
<dbReference type="GO" id="GO:0003697">
    <property type="term" value="F:single-stranded DNA binding"/>
    <property type="evidence" value="ECO:0007669"/>
    <property type="project" value="InterPro"/>
</dbReference>
<dbReference type="PROSITE" id="PS50162">
    <property type="entry name" value="RECA_2"/>
    <property type="match status" value="1"/>
</dbReference>
<reference evidence="5 6" key="1">
    <citation type="submission" date="2017-10" db="EMBL/GenBank/DDBJ databases">
        <title>Antibacterial composition for extension of chilled fish shelf life and decreasing of risk of food-borne infections, bacteriophage strains for its preparation.</title>
        <authorList>
            <person name="Zulkarneev E.R."/>
            <person name="Aleshkin A.V."/>
            <person name="Rubalsky O.V."/>
            <person name="Kiseleva I.A."/>
            <person name="Rubalskii E.O."/>
            <person name="Lebedev S.N."/>
        </authorList>
    </citation>
    <scope>NUCLEOTIDE SEQUENCE [LARGE SCALE GENOMIC DNA]</scope>
</reference>
<evidence type="ECO:0000313" key="5">
    <source>
        <dbReference type="EMBL" id="AUE22560.1"/>
    </source>
</evidence>
<dbReference type="InterPro" id="IPR013765">
    <property type="entry name" value="DNA_recomb/repair_RecA"/>
</dbReference>
<dbReference type="InterPro" id="IPR027417">
    <property type="entry name" value="P-loop_NTPase"/>
</dbReference>
<dbReference type="GO" id="GO:0006310">
    <property type="term" value="P:DNA recombination"/>
    <property type="evidence" value="ECO:0007669"/>
    <property type="project" value="UniProtKB-KW"/>
</dbReference>
<dbReference type="EMBL" id="MG250483">
    <property type="protein sequence ID" value="AUE22560.1"/>
    <property type="molecule type" value="Genomic_DNA"/>
</dbReference>
<name>A0A2H4YEG6_9CAUD</name>
<accession>A0A2H4YEG6</accession>
<gene>
    <name evidence="5" type="primary">uvsX</name>
    <name evidence="5" type="ORF">Ah1_00019</name>
</gene>
<dbReference type="GO" id="GO:0140664">
    <property type="term" value="F:ATP-dependent DNA damage sensor activity"/>
    <property type="evidence" value="ECO:0007669"/>
    <property type="project" value="InterPro"/>
</dbReference>
<evidence type="ECO:0000259" key="4">
    <source>
        <dbReference type="PROSITE" id="PS50162"/>
    </source>
</evidence>
<evidence type="ECO:0000313" key="6">
    <source>
        <dbReference type="Proteomes" id="UP000240934"/>
    </source>
</evidence>
<dbReference type="Proteomes" id="UP000240934">
    <property type="component" value="Segment"/>
</dbReference>
<dbReference type="RefSeq" id="YP_010092771.1">
    <property type="nucleotide sequence ID" value="NC_055733.1"/>
</dbReference>